<protein>
    <submittedName>
        <fullName evidence="1">Uncharacterized protein</fullName>
    </submittedName>
</protein>
<sequence>MRRLTVKIMDNWTCPEF</sequence>
<name>A0A0E9SNI1_ANGAN</name>
<dbReference type="AlphaFoldDB" id="A0A0E9SNI1"/>
<organism evidence="1">
    <name type="scientific">Anguilla anguilla</name>
    <name type="common">European freshwater eel</name>
    <name type="synonym">Muraena anguilla</name>
    <dbReference type="NCBI Taxonomy" id="7936"/>
    <lineage>
        <taxon>Eukaryota</taxon>
        <taxon>Metazoa</taxon>
        <taxon>Chordata</taxon>
        <taxon>Craniata</taxon>
        <taxon>Vertebrata</taxon>
        <taxon>Euteleostomi</taxon>
        <taxon>Actinopterygii</taxon>
        <taxon>Neopterygii</taxon>
        <taxon>Teleostei</taxon>
        <taxon>Anguilliformes</taxon>
        <taxon>Anguillidae</taxon>
        <taxon>Anguilla</taxon>
    </lineage>
</organism>
<reference evidence="1" key="2">
    <citation type="journal article" date="2015" name="Fish Shellfish Immunol.">
        <title>Early steps in the European eel (Anguilla anguilla)-Vibrio vulnificus interaction in the gills: Role of the RtxA13 toxin.</title>
        <authorList>
            <person name="Callol A."/>
            <person name="Pajuelo D."/>
            <person name="Ebbesson L."/>
            <person name="Teles M."/>
            <person name="MacKenzie S."/>
            <person name="Amaro C."/>
        </authorList>
    </citation>
    <scope>NUCLEOTIDE SEQUENCE</scope>
</reference>
<proteinExistence type="predicted"/>
<evidence type="ECO:0000313" key="1">
    <source>
        <dbReference type="EMBL" id="JAH42866.1"/>
    </source>
</evidence>
<dbReference type="EMBL" id="GBXM01065711">
    <property type="protein sequence ID" value="JAH42866.1"/>
    <property type="molecule type" value="Transcribed_RNA"/>
</dbReference>
<reference evidence="1" key="1">
    <citation type="submission" date="2014-11" db="EMBL/GenBank/DDBJ databases">
        <authorList>
            <person name="Amaro Gonzalez C."/>
        </authorList>
    </citation>
    <scope>NUCLEOTIDE SEQUENCE</scope>
</reference>
<accession>A0A0E9SNI1</accession>